<comment type="similarity">
    <text evidence="1 3">Belongs to the TPP enzyme family.</text>
</comment>
<evidence type="ECO:0000313" key="8">
    <source>
        <dbReference type="Proteomes" id="UP000186406"/>
    </source>
</evidence>
<dbReference type="Pfam" id="PF00205">
    <property type="entry name" value="TPP_enzyme_M"/>
    <property type="match status" value="1"/>
</dbReference>
<dbReference type="FunFam" id="3.40.50.970:FF:000007">
    <property type="entry name" value="Acetolactate synthase"/>
    <property type="match status" value="1"/>
</dbReference>
<dbReference type="PANTHER" id="PTHR18968:SF120">
    <property type="entry name" value="ACETOLACTATE SYNTHASE LARGE SUBUNIT"/>
    <property type="match status" value="1"/>
</dbReference>
<evidence type="ECO:0000313" key="7">
    <source>
        <dbReference type="EMBL" id="SHO62548.1"/>
    </source>
</evidence>
<sequence length="559" mass="59736">MMNAFHPRTGGRILVDQLLAQGVERVTCVPGESYLAVLDALHDAAIDVVICRNEGGAAMMAEAAGKLTGRPGICFVTRGPGATNASHGVHIAAQDSTPMILFVGQVERGMIGREAFQELDYRAVFGSMAKWVVEIDSAARVPELVARAFRVAMQGRPGPVVVALPEDMLVETAAVADVPRIEPAAPARPDLTHFSDMLAKAENPFVILGGTRWTAEGVAAMVRAAERLALPVGTTFRRADRFPQDHPNYAGDVGIGQNPALTARIKAADLLIVVGTRLSEISTGGYTLVDVPNPSQALVHVHPGAEELGRVYAPMLALQATPDDFAFALDDMKPVESPRWAAATIEANAAYRAWTDAPKALPGTFQYGDVVAWLRERLPADAILTNGAGNYATWLHRYYRHRSFGTQLAPTSGSMGYGVPAAVAAKLAHPERVVVAFAGDGCFLMNGQEFATAVQYQAPIVVVVVDNGMYGTIRMHQEREYPARVSGTRLQNPDFAAYAVAFGGHGERVTATADFAPAFERALESGKPSILHCFIDPDAITPATTLGAIREAALKRHTL</sequence>
<evidence type="ECO:0000259" key="6">
    <source>
        <dbReference type="Pfam" id="PF02776"/>
    </source>
</evidence>
<dbReference type="SUPFAM" id="SSF52467">
    <property type="entry name" value="DHS-like NAD/FAD-binding domain"/>
    <property type="match status" value="1"/>
</dbReference>
<keyword evidence="2 3" id="KW-0786">Thiamine pyrophosphate</keyword>
<evidence type="ECO:0000256" key="2">
    <source>
        <dbReference type="ARBA" id="ARBA00023052"/>
    </source>
</evidence>
<protein>
    <submittedName>
        <fullName evidence="7">Acetolactate synthase-1/2/3 large subunit</fullName>
    </submittedName>
</protein>
<dbReference type="EMBL" id="FRXO01000002">
    <property type="protein sequence ID" value="SHO62548.1"/>
    <property type="molecule type" value="Genomic_DNA"/>
</dbReference>
<dbReference type="InterPro" id="IPR000399">
    <property type="entry name" value="TPP-bd_CS"/>
</dbReference>
<dbReference type="GO" id="GO:0003984">
    <property type="term" value="F:acetolactate synthase activity"/>
    <property type="evidence" value="ECO:0007669"/>
    <property type="project" value="TreeGrafter"/>
</dbReference>
<dbReference type="GO" id="GO:0000287">
    <property type="term" value="F:magnesium ion binding"/>
    <property type="evidence" value="ECO:0007669"/>
    <property type="project" value="InterPro"/>
</dbReference>
<dbReference type="GO" id="GO:0050660">
    <property type="term" value="F:flavin adenine dinucleotide binding"/>
    <property type="evidence" value="ECO:0007669"/>
    <property type="project" value="TreeGrafter"/>
</dbReference>
<dbReference type="InterPro" id="IPR029035">
    <property type="entry name" value="DHS-like_NAD/FAD-binding_dom"/>
</dbReference>
<evidence type="ECO:0000259" key="4">
    <source>
        <dbReference type="Pfam" id="PF00205"/>
    </source>
</evidence>
<gene>
    <name evidence="7" type="ORF">SAMN02745172_01083</name>
</gene>
<accession>A0A1M7ZCB9</accession>
<name>A0A1M7ZCB9_9HYPH</name>
<dbReference type="STRING" id="1123029.SAMN02745172_01083"/>
<dbReference type="PANTHER" id="PTHR18968">
    <property type="entry name" value="THIAMINE PYROPHOSPHATE ENZYMES"/>
    <property type="match status" value="1"/>
</dbReference>
<dbReference type="GO" id="GO:0030976">
    <property type="term" value="F:thiamine pyrophosphate binding"/>
    <property type="evidence" value="ECO:0007669"/>
    <property type="project" value="InterPro"/>
</dbReference>
<feature type="domain" description="Thiamine pyrophosphate enzyme N-terminal TPP-binding" evidence="6">
    <location>
        <begin position="9"/>
        <end position="121"/>
    </location>
</feature>
<dbReference type="Gene3D" id="3.40.50.970">
    <property type="match status" value="2"/>
</dbReference>
<dbReference type="GO" id="GO:0009099">
    <property type="term" value="P:L-valine biosynthetic process"/>
    <property type="evidence" value="ECO:0007669"/>
    <property type="project" value="TreeGrafter"/>
</dbReference>
<feature type="domain" description="Thiamine pyrophosphate enzyme central" evidence="4">
    <location>
        <begin position="195"/>
        <end position="326"/>
    </location>
</feature>
<dbReference type="SUPFAM" id="SSF52518">
    <property type="entry name" value="Thiamin diphosphate-binding fold (THDP-binding)"/>
    <property type="match status" value="2"/>
</dbReference>
<dbReference type="InterPro" id="IPR029061">
    <property type="entry name" value="THDP-binding"/>
</dbReference>
<dbReference type="Gene3D" id="3.40.50.1220">
    <property type="entry name" value="TPP-binding domain"/>
    <property type="match status" value="1"/>
</dbReference>
<dbReference type="AlphaFoldDB" id="A0A1M7ZCB9"/>
<dbReference type="NCBIfam" id="NF006052">
    <property type="entry name" value="PRK08199.1"/>
    <property type="match status" value="1"/>
</dbReference>
<dbReference type="Proteomes" id="UP000186406">
    <property type="component" value="Unassembled WGS sequence"/>
</dbReference>
<dbReference type="GO" id="GO:0005948">
    <property type="term" value="C:acetolactate synthase complex"/>
    <property type="evidence" value="ECO:0007669"/>
    <property type="project" value="TreeGrafter"/>
</dbReference>
<organism evidence="7 8">
    <name type="scientific">Pseudoxanthobacter soli DSM 19599</name>
    <dbReference type="NCBI Taxonomy" id="1123029"/>
    <lineage>
        <taxon>Bacteria</taxon>
        <taxon>Pseudomonadati</taxon>
        <taxon>Pseudomonadota</taxon>
        <taxon>Alphaproteobacteria</taxon>
        <taxon>Hyphomicrobiales</taxon>
        <taxon>Segnochrobactraceae</taxon>
        <taxon>Pseudoxanthobacter</taxon>
    </lineage>
</organism>
<feature type="domain" description="Thiamine pyrophosphate enzyme TPP-binding" evidence="5">
    <location>
        <begin position="387"/>
        <end position="533"/>
    </location>
</feature>
<dbReference type="CDD" id="cd07035">
    <property type="entry name" value="TPP_PYR_POX_like"/>
    <property type="match status" value="1"/>
</dbReference>
<dbReference type="Pfam" id="PF02775">
    <property type="entry name" value="TPP_enzyme_C"/>
    <property type="match status" value="1"/>
</dbReference>
<keyword evidence="8" id="KW-1185">Reference proteome</keyword>
<proteinExistence type="inferred from homology"/>
<dbReference type="InterPro" id="IPR011766">
    <property type="entry name" value="TPP_enzyme_TPP-bd"/>
</dbReference>
<reference evidence="7 8" key="1">
    <citation type="submission" date="2016-12" db="EMBL/GenBank/DDBJ databases">
        <authorList>
            <person name="Song W.-J."/>
            <person name="Kurnit D.M."/>
        </authorList>
    </citation>
    <scope>NUCLEOTIDE SEQUENCE [LARGE SCALE GENOMIC DNA]</scope>
    <source>
        <strain evidence="7 8">DSM 19599</strain>
    </source>
</reference>
<evidence type="ECO:0000259" key="5">
    <source>
        <dbReference type="Pfam" id="PF02775"/>
    </source>
</evidence>
<dbReference type="InterPro" id="IPR012000">
    <property type="entry name" value="Thiamin_PyroP_enz_cen_dom"/>
</dbReference>
<dbReference type="GO" id="GO:0009097">
    <property type="term" value="P:isoleucine biosynthetic process"/>
    <property type="evidence" value="ECO:0007669"/>
    <property type="project" value="TreeGrafter"/>
</dbReference>
<dbReference type="InterPro" id="IPR045229">
    <property type="entry name" value="TPP_enz"/>
</dbReference>
<dbReference type="CDD" id="cd00568">
    <property type="entry name" value="TPP_enzymes"/>
    <property type="match status" value="1"/>
</dbReference>
<dbReference type="PROSITE" id="PS00187">
    <property type="entry name" value="TPP_ENZYMES"/>
    <property type="match status" value="1"/>
</dbReference>
<dbReference type="InterPro" id="IPR012001">
    <property type="entry name" value="Thiamin_PyroP_enz_TPP-bd_dom"/>
</dbReference>
<evidence type="ECO:0000256" key="3">
    <source>
        <dbReference type="RuleBase" id="RU362132"/>
    </source>
</evidence>
<dbReference type="Pfam" id="PF02776">
    <property type="entry name" value="TPP_enzyme_N"/>
    <property type="match status" value="1"/>
</dbReference>
<evidence type="ECO:0000256" key="1">
    <source>
        <dbReference type="ARBA" id="ARBA00007812"/>
    </source>
</evidence>